<dbReference type="Gene3D" id="2.70.210.12">
    <property type="entry name" value="GTP1/OBG domain"/>
    <property type="match status" value="1"/>
</dbReference>
<comment type="caution">
    <text evidence="3">The sequence shown here is derived from an EMBL/GenBank/DDBJ whole genome shotgun (WGS) entry which is preliminary data.</text>
</comment>
<dbReference type="EMBL" id="AMZH03021925">
    <property type="protein sequence ID" value="RRT37751.1"/>
    <property type="molecule type" value="Genomic_DNA"/>
</dbReference>
<reference evidence="3 4" key="1">
    <citation type="journal article" date="2014" name="Agronomy (Basel)">
        <title>A Draft Genome Sequence for Ensete ventricosum, the Drought-Tolerant Tree Against Hunger.</title>
        <authorList>
            <person name="Harrison J."/>
            <person name="Moore K.A."/>
            <person name="Paszkiewicz K."/>
            <person name="Jones T."/>
            <person name="Grant M."/>
            <person name="Ambacheew D."/>
            <person name="Muzemil S."/>
            <person name="Studholme D.J."/>
        </authorList>
    </citation>
    <scope>NUCLEOTIDE SEQUENCE [LARGE SCALE GENOMIC DNA]</scope>
</reference>
<dbReference type="AlphaFoldDB" id="A0A426XE44"/>
<dbReference type="GO" id="GO:0005739">
    <property type="term" value="C:mitochondrion"/>
    <property type="evidence" value="ECO:0007669"/>
    <property type="project" value="TreeGrafter"/>
</dbReference>
<evidence type="ECO:0000259" key="2">
    <source>
        <dbReference type="PROSITE" id="PS51883"/>
    </source>
</evidence>
<dbReference type="InterPro" id="IPR036726">
    <property type="entry name" value="GTP1_OBG_dom_sf"/>
</dbReference>
<dbReference type="PROSITE" id="PS51883">
    <property type="entry name" value="OBG"/>
    <property type="match status" value="1"/>
</dbReference>
<dbReference type="PANTHER" id="PTHR11702">
    <property type="entry name" value="DEVELOPMENTALLY REGULATED GTP-BINDING PROTEIN-RELATED"/>
    <property type="match status" value="1"/>
</dbReference>
<proteinExistence type="predicted"/>
<evidence type="ECO:0000313" key="3">
    <source>
        <dbReference type="EMBL" id="RRT37751.1"/>
    </source>
</evidence>
<evidence type="ECO:0000256" key="1">
    <source>
        <dbReference type="SAM" id="MobiDB-lite"/>
    </source>
</evidence>
<dbReference type="SUPFAM" id="SSF82051">
    <property type="entry name" value="Obg GTP-binding protein N-terminal domain"/>
    <property type="match status" value="1"/>
</dbReference>
<accession>A0A426XE44</accession>
<protein>
    <recommendedName>
        <fullName evidence="2">Obg domain-containing protein</fullName>
    </recommendedName>
</protein>
<dbReference type="Pfam" id="PF01018">
    <property type="entry name" value="GTP1_OBG"/>
    <property type="match status" value="1"/>
</dbReference>
<feature type="non-terminal residue" evidence="3">
    <location>
        <position position="1"/>
    </location>
</feature>
<evidence type="ECO:0000313" key="4">
    <source>
        <dbReference type="Proteomes" id="UP000287651"/>
    </source>
</evidence>
<feature type="domain" description="Obg" evidence="2">
    <location>
        <begin position="80"/>
        <end position="166"/>
    </location>
</feature>
<dbReference type="InterPro" id="IPR045086">
    <property type="entry name" value="OBG_GTPase"/>
</dbReference>
<organism evidence="3 4">
    <name type="scientific">Ensete ventricosum</name>
    <name type="common">Abyssinian banana</name>
    <name type="synonym">Musa ensete</name>
    <dbReference type="NCBI Taxonomy" id="4639"/>
    <lineage>
        <taxon>Eukaryota</taxon>
        <taxon>Viridiplantae</taxon>
        <taxon>Streptophyta</taxon>
        <taxon>Embryophyta</taxon>
        <taxon>Tracheophyta</taxon>
        <taxon>Spermatophyta</taxon>
        <taxon>Magnoliopsida</taxon>
        <taxon>Liliopsida</taxon>
        <taxon>Zingiberales</taxon>
        <taxon>Musaceae</taxon>
        <taxon>Ensete</taxon>
    </lineage>
</organism>
<feature type="region of interest" description="Disordered" evidence="1">
    <location>
        <begin position="143"/>
        <end position="166"/>
    </location>
</feature>
<name>A0A426XE44_ENSVE</name>
<dbReference type="GO" id="GO:0003924">
    <property type="term" value="F:GTPase activity"/>
    <property type="evidence" value="ECO:0007669"/>
    <property type="project" value="InterPro"/>
</dbReference>
<gene>
    <name evidence="3" type="ORF">B296_00047466</name>
</gene>
<dbReference type="GO" id="GO:0042254">
    <property type="term" value="P:ribosome biogenesis"/>
    <property type="evidence" value="ECO:0007669"/>
    <property type="project" value="UniProtKB-UniRule"/>
</dbReference>
<dbReference type="InterPro" id="IPR006169">
    <property type="entry name" value="GTP1_OBG_dom"/>
</dbReference>
<sequence>GEPLLRSSYRSEQSRLLRCFERDMWRWQQTLGQGRVLLRSPCRKPPWLPSSFSYSDVPKKKGKLAPLQGLTSFVDLLQERRMVDRFRLWAKGGEGGNGCCSHRRSRADRYGRPDGGNGGRGGDVILECSSAVWDFSNLQHHLNAQRGGNGTSKSKVGSRGSDKVNF</sequence>
<dbReference type="PANTHER" id="PTHR11702:SF31">
    <property type="entry name" value="MITOCHONDRIAL RIBOSOME-ASSOCIATED GTPASE 2"/>
    <property type="match status" value="1"/>
</dbReference>
<dbReference type="Proteomes" id="UP000287651">
    <property type="component" value="Unassembled WGS sequence"/>
</dbReference>
<dbReference type="GO" id="GO:0005525">
    <property type="term" value="F:GTP binding"/>
    <property type="evidence" value="ECO:0007669"/>
    <property type="project" value="InterPro"/>
</dbReference>